<accession>A0AAD4I9I6</accession>
<comment type="caution">
    <text evidence="2">The sequence shown here is derived from an EMBL/GenBank/DDBJ whole genome shotgun (WGS) entry which is preliminary data.</text>
</comment>
<feature type="compositionally biased region" description="Basic and acidic residues" evidence="1">
    <location>
        <begin position="111"/>
        <end position="164"/>
    </location>
</feature>
<dbReference type="AlphaFoldDB" id="A0AAD4I9I6"/>
<dbReference type="EMBL" id="JAANER010000005">
    <property type="protein sequence ID" value="KAG9189956.1"/>
    <property type="molecule type" value="Genomic_DNA"/>
</dbReference>
<name>A0AAD4I9I6_9PLEO</name>
<keyword evidence="3" id="KW-1185">Reference proteome</keyword>
<organism evidence="2 3">
    <name type="scientific">Alternaria panax</name>
    <dbReference type="NCBI Taxonomy" id="48097"/>
    <lineage>
        <taxon>Eukaryota</taxon>
        <taxon>Fungi</taxon>
        <taxon>Dikarya</taxon>
        <taxon>Ascomycota</taxon>
        <taxon>Pezizomycotina</taxon>
        <taxon>Dothideomycetes</taxon>
        <taxon>Pleosporomycetidae</taxon>
        <taxon>Pleosporales</taxon>
        <taxon>Pleosporineae</taxon>
        <taxon>Pleosporaceae</taxon>
        <taxon>Alternaria</taxon>
        <taxon>Alternaria sect. Panax</taxon>
    </lineage>
</organism>
<evidence type="ECO:0000256" key="1">
    <source>
        <dbReference type="SAM" id="MobiDB-lite"/>
    </source>
</evidence>
<feature type="region of interest" description="Disordered" evidence="1">
    <location>
        <begin position="111"/>
        <end position="165"/>
    </location>
</feature>
<reference evidence="2" key="1">
    <citation type="submission" date="2021-07" db="EMBL/GenBank/DDBJ databases">
        <title>Genome Resource of American Ginseng Black Spot Pathogen Alternaria panax.</title>
        <authorList>
            <person name="Qiu C."/>
            <person name="Wang W."/>
            <person name="Liu Z."/>
        </authorList>
    </citation>
    <scope>NUCLEOTIDE SEQUENCE</scope>
    <source>
        <strain evidence="2">BNCC115425</strain>
    </source>
</reference>
<dbReference type="Proteomes" id="UP001199106">
    <property type="component" value="Unassembled WGS sequence"/>
</dbReference>
<sequence length="225" mass="25894">MDLNYQPQYPESLFNHDDFTNSGAVNGQVEFSPRMTVGDHDLMSQPPGHVPTNDALYSDTSDAMAEVIVLLKRMVDMHVAGNDKAEQRAERIRTKLLDCVKNLAELKRGQEEMTRKQEELERGQEEVKKRQEEVKREQEEATKELKRGQEDVKREQKEVRRGLGELKAGQEQFRKLLIDLQSAGRQVSHASSRPPRSRSDYSSRNPEPVFLDSPRPPQIRYVHVS</sequence>
<evidence type="ECO:0000313" key="2">
    <source>
        <dbReference type="EMBL" id="KAG9189956.1"/>
    </source>
</evidence>
<feature type="region of interest" description="Disordered" evidence="1">
    <location>
        <begin position="182"/>
        <end position="225"/>
    </location>
</feature>
<protein>
    <submittedName>
        <fullName evidence="2">Uncharacterized protein</fullName>
    </submittedName>
</protein>
<feature type="compositionally biased region" description="Low complexity" evidence="1">
    <location>
        <begin position="188"/>
        <end position="206"/>
    </location>
</feature>
<gene>
    <name evidence="2" type="ORF">G6011_06824</name>
</gene>
<proteinExistence type="predicted"/>
<evidence type="ECO:0000313" key="3">
    <source>
        <dbReference type="Proteomes" id="UP001199106"/>
    </source>
</evidence>